<evidence type="ECO:0000313" key="3">
    <source>
        <dbReference type="EMBL" id="PFX22740.1"/>
    </source>
</evidence>
<evidence type="ECO:0000256" key="2">
    <source>
        <dbReference type="ARBA" id="ARBA00022737"/>
    </source>
</evidence>
<dbReference type="PANTHER" id="PTHR24412:SF451">
    <property type="entry name" value="KELCH-LIKE PROTEIN 20"/>
    <property type="match status" value="1"/>
</dbReference>
<organism evidence="3 4">
    <name type="scientific">Stylophora pistillata</name>
    <name type="common">Smooth cauliflower coral</name>
    <dbReference type="NCBI Taxonomy" id="50429"/>
    <lineage>
        <taxon>Eukaryota</taxon>
        <taxon>Metazoa</taxon>
        <taxon>Cnidaria</taxon>
        <taxon>Anthozoa</taxon>
        <taxon>Hexacorallia</taxon>
        <taxon>Scleractinia</taxon>
        <taxon>Astrocoeniina</taxon>
        <taxon>Pocilloporidae</taxon>
        <taxon>Stylophora</taxon>
    </lineage>
</organism>
<dbReference type="AlphaFoldDB" id="A0A2B4S1R8"/>
<name>A0A2B4S1R8_STYPI</name>
<dbReference type="InterPro" id="IPR015915">
    <property type="entry name" value="Kelch-typ_b-propeller"/>
</dbReference>
<evidence type="ECO:0000256" key="1">
    <source>
        <dbReference type="ARBA" id="ARBA00022441"/>
    </source>
</evidence>
<dbReference type="InterPro" id="IPR006652">
    <property type="entry name" value="Kelch_1"/>
</dbReference>
<dbReference type="InterPro" id="IPR011043">
    <property type="entry name" value="Gal_Oxase/kelch_b-propeller"/>
</dbReference>
<comment type="caution">
    <text evidence="3">The sequence shown here is derived from an EMBL/GenBank/DDBJ whole genome shotgun (WGS) entry which is preliminary data.</text>
</comment>
<keyword evidence="4" id="KW-1185">Reference proteome</keyword>
<dbReference type="OrthoDB" id="45365at2759"/>
<feature type="non-terminal residue" evidence="3">
    <location>
        <position position="165"/>
    </location>
</feature>
<dbReference type="EMBL" id="LSMT01000230">
    <property type="protein sequence ID" value="PFX22740.1"/>
    <property type="molecule type" value="Genomic_DNA"/>
</dbReference>
<proteinExistence type="predicted"/>
<reference evidence="4" key="1">
    <citation type="journal article" date="2017" name="bioRxiv">
        <title>Comparative analysis of the genomes of Stylophora pistillata and Acropora digitifera provides evidence for extensive differences between species of corals.</title>
        <authorList>
            <person name="Voolstra C.R."/>
            <person name="Li Y."/>
            <person name="Liew Y.J."/>
            <person name="Baumgarten S."/>
            <person name="Zoccola D."/>
            <person name="Flot J.-F."/>
            <person name="Tambutte S."/>
            <person name="Allemand D."/>
            <person name="Aranda M."/>
        </authorList>
    </citation>
    <scope>NUCLEOTIDE SEQUENCE [LARGE SCALE GENOMIC DNA]</scope>
</reference>
<sequence>MNICRWGAAVGALGPFLYICGGSDDASRLETVERFDPFSNVWVPSVPMSSSRNGVGVTAGNGRIYAIDCKYLMKLSRIMKFVHFPAFSRGFDDSMPLNTAEYYDPKNGKWMEIARMNQCRFGVGCAVMNDVVYAVGGSDGTNLRTVDRYDPVTNTWTIVASMSTA</sequence>
<dbReference type="Pfam" id="PF01344">
    <property type="entry name" value="Kelch_1"/>
    <property type="match status" value="3"/>
</dbReference>
<dbReference type="SUPFAM" id="SSF50965">
    <property type="entry name" value="Galactose oxidase, central domain"/>
    <property type="match status" value="1"/>
</dbReference>
<accession>A0A2B4S1R8</accession>
<gene>
    <name evidence="3" type="primary">dbo</name>
    <name evidence="3" type="ORF">AWC38_SpisGene12696</name>
</gene>
<dbReference type="STRING" id="50429.A0A2B4S1R8"/>
<keyword evidence="1" id="KW-0880">Kelch repeat</keyword>
<keyword evidence="2" id="KW-0677">Repeat</keyword>
<dbReference type="Proteomes" id="UP000225706">
    <property type="component" value="Unassembled WGS sequence"/>
</dbReference>
<dbReference type="Gene3D" id="2.120.10.80">
    <property type="entry name" value="Kelch-type beta propeller"/>
    <property type="match status" value="1"/>
</dbReference>
<dbReference type="SMART" id="SM00612">
    <property type="entry name" value="Kelch"/>
    <property type="match status" value="3"/>
</dbReference>
<evidence type="ECO:0000313" key="4">
    <source>
        <dbReference type="Proteomes" id="UP000225706"/>
    </source>
</evidence>
<protein>
    <submittedName>
        <fullName evidence="3">Kelch-like protein diablo</fullName>
    </submittedName>
</protein>
<dbReference type="PANTHER" id="PTHR24412">
    <property type="entry name" value="KELCH PROTEIN"/>
    <property type="match status" value="1"/>
</dbReference>